<protein>
    <submittedName>
        <fullName evidence="2">Uncharacterized protein</fullName>
    </submittedName>
</protein>
<comment type="caution">
    <text evidence="2">The sequence shown here is derived from an EMBL/GenBank/DDBJ whole genome shotgun (WGS) entry which is preliminary data.</text>
</comment>
<reference evidence="2" key="2">
    <citation type="journal article" date="2023" name="Infect Dis Poverty">
        <title>Chromosome-scale genome of the human blood fluke Schistosoma mekongi and its implications for public health.</title>
        <authorList>
            <person name="Zhou M."/>
            <person name="Xu L."/>
            <person name="Xu D."/>
            <person name="Chen W."/>
            <person name="Khan J."/>
            <person name="Hu Y."/>
            <person name="Huang H."/>
            <person name="Wei H."/>
            <person name="Zhang Y."/>
            <person name="Chusongsang P."/>
            <person name="Tanasarnprasert K."/>
            <person name="Hu X."/>
            <person name="Limpanont Y."/>
            <person name="Lv Z."/>
        </authorList>
    </citation>
    <scope>NUCLEOTIDE SEQUENCE</scope>
    <source>
        <strain evidence="2">LV_2022a</strain>
    </source>
</reference>
<keyword evidence="3" id="KW-1185">Reference proteome</keyword>
<feature type="region of interest" description="Disordered" evidence="1">
    <location>
        <begin position="438"/>
        <end position="468"/>
    </location>
</feature>
<organism evidence="2 3">
    <name type="scientific">Schistosoma mekongi</name>
    <name type="common">Parasitic worm</name>
    <dbReference type="NCBI Taxonomy" id="38744"/>
    <lineage>
        <taxon>Eukaryota</taxon>
        <taxon>Metazoa</taxon>
        <taxon>Spiralia</taxon>
        <taxon>Lophotrochozoa</taxon>
        <taxon>Platyhelminthes</taxon>
        <taxon>Trematoda</taxon>
        <taxon>Digenea</taxon>
        <taxon>Strigeidida</taxon>
        <taxon>Schistosomatoidea</taxon>
        <taxon>Schistosomatidae</taxon>
        <taxon>Schistosoma</taxon>
    </lineage>
</organism>
<feature type="compositionally biased region" description="Polar residues" evidence="1">
    <location>
        <begin position="334"/>
        <end position="346"/>
    </location>
</feature>
<evidence type="ECO:0000313" key="3">
    <source>
        <dbReference type="Proteomes" id="UP001292079"/>
    </source>
</evidence>
<feature type="region of interest" description="Disordered" evidence="1">
    <location>
        <begin position="597"/>
        <end position="624"/>
    </location>
</feature>
<reference evidence="2" key="1">
    <citation type="submission" date="2022-04" db="EMBL/GenBank/DDBJ databases">
        <authorList>
            <person name="Xu L."/>
            <person name="Lv Z."/>
        </authorList>
    </citation>
    <scope>NUCLEOTIDE SEQUENCE</scope>
    <source>
        <strain evidence="2">LV_2022a</strain>
    </source>
</reference>
<accession>A0AAE2D4Z0</accession>
<sequence>MSCAQITVQEYTLTKPYSSSMNNISTDNSSCSPIVFPDILENNAREEQTLVKPLPESNDASQCKCIQSPCECYLMNKIETSSMDYIYPTDLSSNFGESRNKDNFNAITLADYFDVLKKQSNERTPHSILPREIINHYQMSTNKSHLSASSIFASSKQQLNVNHNELANEQINVNKISTNSSGTSNNDGCTEPSFPLDYYNYLKKRRIFLTDRLLSRYHELITLLNEELELTGHPPANYLQHTHAYHEALEAFKRIHGNDLPNADHDVITNNESCLQMRIKGQHPKSMNFIPVRGSRLQETGFMLSPRVMRRASMKLSSSVNCLLKSSHSSLFTEDLSSQNQEQSMHTDGDSSSQILENSSNSSHLIKDNQHDTINSTTPVTKKLPKENSIIQKLNKSIPSAFKSRFTLNLVKSNYDLSTSASSPSLCDSGIFLRQTTKTTPSTTIPESLATTTTAHSSSSPRSSVSTGLANITQPLSNQSNKIISVNNNKQDACNPYSGQDIQQAISWLEVELNAVKNIMLANVKCADENKRNRASRKAYRLAIKHNQETITNLEDQIRGLQKYAKKQKLLKCPISENTSICNQTTHQSLLRISSSTSLSSPSYSCSSPSSSLTSSEQKSISSRSINVIPSRMNILRKCSQKFKHSSANNYNTKSNSRPIVLYSNNRTDLPLQHNQLNENIETCKQLSPNIKVDLSKGNEIQDNSSVIQQTVIPLKEMTIISTDYSNDDNDIYENGSEIYYEHQRDNDYSITTTTTTSAPGFLIDGKESRLDNKTNSTTSKVFNDNGTQTVNNMILHNNNNGLNSNSTNSQLLLNDNYANDTCSWKINKSTEMNSFQDSSPHYQFFSGLSNKSNYDNHQNLRHDQLSFNKTKNFSPENKCQLTPNEFQNSLLRLPKPYLRPTLSSSSWSTANSLCSVNLIGQCESTPNTDAGYVIPVNKTLQSSHSVHNIRSTPQRTLIDVDLNNHCPKSDYPLQQNGIKTPTSQFAYHLSTYQHQNKIDSKTNNTNLQYLPREKVRSPVFINKASKVFYYNPISQNQLRQSTQKVIDCPTMLYPGLTRYNKELRVTSSTVNLCQSCRDSPSRRPASNHSPRVIERAQSKTTLNNYYFDPENMIS</sequence>
<feature type="region of interest" description="Disordered" evidence="1">
    <location>
        <begin position="334"/>
        <end position="357"/>
    </location>
</feature>
<dbReference type="EMBL" id="JALJAT010000004">
    <property type="protein sequence ID" value="KAK4470335.1"/>
    <property type="molecule type" value="Genomic_DNA"/>
</dbReference>
<feature type="compositionally biased region" description="Polar residues" evidence="1">
    <location>
        <begin position="774"/>
        <end position="786"/>
    </location>
</feature>
<dbReference type="Proteomes" id="UP001292079">
    <property type="component" value="Unassembled WGS sequence"/>
</dbReference>
<name>A0AAE2D4Z0_SCHME</name>
<feature type="compositionally biased region" description="Low complexity" evidence="1">
    <location>
        <begin position="438"/>
        <end position="467"/>
    </location>
</feature>
<evidence type="ECO:0000256" key="1">
    <source>
        <dbReference type="SAM" id="MobiDB-lite"/>
    </source>
</evidence>
<feature type="region of interest" description="Disordered" evidence="1">
    <location>
        <begin position="766"/>
        <end position="786"/>
    </location>
</feature>
<evidence type="ECO:0000313" key="2">
    <source>
        <dbReference type="EMBL" id="KAK4470335.1"/>
    </source>
</evidence>
<gene>
    <name evidence="2" type="ORF">MN116_005899</name>
</gene>
<proteinExistence type="predicted"/>
<dbReference type="AlphaFoldDB" id="A0AAE2D4Z0"/>